<gene>
    <name evidence="1" type="ORF">EBB54_05810</name>
</gene>
<accession>A0A426DDY1</accession>
<reference evidence="1" key="1">
    <citation type="submission" date="2018-10" db="EMBL/GenBank/DDBJ databases">
        <title>Schaedlerella arabinophila gen. nov. sp. nov., isolated from the mouse intestinal tract and comparative analysis with the genome of the closely related altered Schaedler flora strain ASF502.</title>
        <authorList>
            <person name="Miyake S."/>
            <person name="Soh M."/>
            <person name="Seedorf H."/>
        </authorList>
    </citation>
    <scope>NUCLEOTIDE SEQUENCE [LARGE SCALE GENOMIC DNA]</scope>
    <source>
        <strain evidence="1">DSM 106076</strain>
    </source>
</reference>
<organism evidence="1 2">
    <name type="scientific">Schaedlerella arabinosiphila</name>
    <dbReference type="NCBI Taxonomy" id="2044587"/>
    <lineage>
        <taxon>Bacteria</taxon>
        <taxon>Bacillati</taxon>
        <taxon>Bacillota</taxon>
        <taxon>Clostridia</taxon>
        <taxon>Lachnospirales</taxon>
        <taxon>Lachnospiraceae</taxon>
        <taxon>Schaedlerella</taxon>
    </lineage>
</organism>
<name>A0A426DDY1_9FIRM</name>
<dbReference type="EMBL" id="RHJS01000002">
    <property type="protein sequence ID" value="RRK30941.1"/>
    <property type="molecule type" value="Genomic_DNA"/>
</dbReference>
<proteinExistence type="predicted"/>
<dbReference type="InterPro" id="IPR024540">
    <property type="entry name" value="DUF3879"/>
</dbReference>
<evidence type="ECO:0000313" key="2">
    <source>
        <dbReference type="Proteomes" id="UP000274920"/>
    </source>
</evidence>
<sequence>MMRIGNNSQGIWQLLSRMNGGKANTNMPFAGASKGNYCDNTIDDLRSGHFKNSYGVEGMGITGRTDWKRIVNVSDEMKQHVYEDVKKAFYKYGGMSGDNTAETDAYYDKIHSYVKSLDLSTRRAAPWTLSQLHLEISGRVTQAVKEKDPTWTAGKPISHEILDEIFAGDTIYQDSVNALYSKGSKGLDIQI</sequence>
<comment type="caution">
    <text evidence="1">The sequence shown here is derived from an EMBL/GenBank/DDBJ whole genome shotgun (WGS) entry which is preliminary data.</text>
</comment>
<evidence type="ECO:0000313" key="1">
    <source>
        <dbReference type="EMBL" id="RRK30941.1"/>
    </source>
</evidence>
<dbReference type="AlphaFoldDB" id="A0A426DDY1"/>
<dbReference type="Proteomes" id="UP000274920">
    <property type="component" value="Unassembled WGS sequence"/>
</dbReference>
<keyword evidence="2" id="KW-1185">Reference proteome</keyword>
<dbReference type="Pfam" id="PF12995">
    <property type="entry name" value="DUF3879"/>
    <property type="match status" value="1"/>
</dbReference>
<protein>
    <submittedName>
        <fullName evidence="1">Uncharacterized protein</fullName>
    </submittedName>
</protein>